<dbReference type="InterPro" id="IPR014312">
    <property type="entry name" value="Succ_DH_anchor"/>
</dbReference>
<evidence type="ECO:0000256" key="15">
    <source>
        <dbReference type="ARBA" id="ARBA00023136"/>
    </source>
</evidence>
<evidence type="ECO:0000256" key="6">
    <source>
        <dbReference type="ARBA" id="ARBA00019425"/>
    </source>
</evidence>
<evidence type="ECO:0000313" key="18">
    <source>
        <dbReference type="Proteomes" id="UP000294360"/>
    </source>
</evidence>
<evidence type="ECO:0000256" key="10">
    <source>
        <dbReference type="ARBA" id="ARBA00022692"/>
    </source>
</evidence>
<evidence type="ECO:0000256" key="8">
    <source>
        <dbReference type="ARBA" id="ARBA00022532"/>
    </source>
</evidence>
<dbReference type="CDD" id="cd03495">
    <property type="entry name" value="SQR_TypeC_SdhD_like"/>
    <property type="match status" value="1"/>
</dbReference>
<evidence type="ECO:0000256" key="12">
    <source>
        <dbReference type="ARBA" id="ARBA00022982"/>
    </source>
</evidence>
<sequence length="129" mass="13797">MAHDPAPRRGAAQTRSLGSARAGTTNAWRIHVTSIALIPLTFGFVWILLSLVGKDYAGVKAELGRPFPAIVLLLFILAGVYHMKIGMQSIIDDYIHSTHGKEWALVANSLFCAAVGLASIFAVLKLGLA</sequence>
<dbReference type="RefSeq" id="WP_134488658.1">
    <property type="nucleotide sequence ID" value="NZ_CP139089.1"/>
</dbReference>
<dbReference type="SUPFAM" id="SSF81343">
    <property type="entry name" value="Fumarate reductase respiratory complex transmembrane subunits"/>
    <property type="match status" value="1"/>
</dbReference>
<feature type="transmembrane region" description="Helical" evidence="16">
    <location>
        <begin position="63"/>
        <end position="83"/>
    </location>
</feature>
<evidence type="ECO:0000256" key="11">
    <source>
        <dbReference type="ARBA" id="ARBA00022723"/>
    </source>
</evidence>
<comment type="pathway">
    <text evidence="4">Carbohydrate metabolism; tricarboxylic acid cycle.</text>
</comment>
<dbReference type="Pfam" id="PF01127">
    <property type="entry name" value="Sdh_cyt"/>
    <property type="match status" value="1"/>
</dbReference>
<comment type="subunit">
    <text evidence="5">Part of an enzyme complex containing four subunits: a flavoprotein, an iron-sulfur protein, plus two membrane-anchoring proteins, SdhC and SdhD.</text>
</comment>
<comment type="subcellular location">
    <subcellularLocation>
        <location evidence="3">Membrane</location>
        <topology evidence="3">Multi-pass membrane protein</topology>
    </subcellularLocation>
</comment>
<dbReference type="Proteomes" id="UP000294360">
    <property type="component" value="Chromosome"/>
</dbReference>
<dbReference type="KEGG" id="mtun:MTUNDRAET4_1715"/>
<proteinExistence type="predicted"/>
<dbReference type="GO" id="GO:0006099">
    <property type="term" value="P:tricarboxylic acid cycle"/>
    <property type="evidence" value="ECO:0007669"/>
    <property type="project" value="UniProtKB-UniPathway"/>
</dbReference>
<evidence type="ECO:0000256" key="7">
    <source>
        <dbReference type="ARBA" id="ARBA00022448"/>
    </source>
</evidence>
<evidence type="ECO:0000313" key="17">
    <source>
        <dbReference type="EMBL" id="VFU08608.1"/>
    </source>
</evidence>
<dbReference type="UniPathway" id="UPA00223"/>
<evidence type="ECO:0000256" key="4">
    <source>
        <dbReference type="ARBA" id="ARBA00005163"/>
    </source>
</evidence>
<dbReference type="GO" id="GO:0020037">
    <property type="term" value="F:heme binding"/>
    <property type="evidence" value="ECO:0007669"/>
    <property type="project" value="InterPro"/>
</dbReference>
<organism evidence="17 18">
    <name type="scientific">Methylocella tundrae</name>
    <dbReference type="NCBI Taxonomy" id="227605"/>
    <lineage>
        <taxon>Bacteria</taxon>
        <taxon>Pseudomonadati</taxon>
        <taxon>Pseudomonadota</taxon>
        <taxon>Alphaproteobacteria</taxon>
        <taxon>Hyphomicrobiales</taxon>
        <taxon>Beijerinckiaceae</taxon>
        <taxon>Methylocella</taxon>
    </lineage>
</organism>
<feature type="transmembrane region" description="Helical" evidence="16">
    <location>
        <begin position="28"/>
        <end position="51"/>
    </location>
</feature>
<keyword evidence="11" id="KW-0479">Metal-binding</keyword>
<evidence type="ECO:0000256" key="1">
    <source>
        <dbReference type="ARBA" id="ARBA00001971"/>
    </source>
</evidence>
<comment type="function">
    <text evidence="2">Membrane-anchoring subunit of succinate dehydrogenase (SDH).</text>
</comment>
<evidence type="ECO:0000256" key="2">
    <source>
        <dbReference type="ARBA" id="ARBA00004050"/>
    </source>
</evidence>
<evidence type="ECO:0000256" key="9">
    <source>
        <dbReference type="ARBA" id="ARBA00022617"/>
    </source>
</evidence>
<feature type="transmembrane region" description="Helical" evidence="16">
    <location>
        <begin position="103"/>
        <end position="124"/>
    </location>
</feature>
<keyword evidence="15 16" id="KW-0472">Membrane</keyword>
<dbReference type="AlphaFoldDB" id="A0A4U8YZJ1"/>
<keyword evidence="14" id="KW-0408">Iron</keyword>
<dbReference type="InterPro" id="IPR034804">
    <property type="entry name" value="SQR/QFR_C/D"/>
</dbReference>
<dbReference type="GO" id="GO:0046872">
    <property type="term" value="F:metal ion binding"/>
    <property type="evidence" value="ECO:0007669"/>
    <property type="project" value="UniProtKB-KW"/>
</dbReference>
<keyword evidence="10 16" id="KW-0812">Transmembrane</keyword>
<keyword evidence="8" id="KW-0816">Tricarboxylic acid cycle</keyword>
<evidence type="ECO:0000256" key="14">
    <source>
        <dbReference type="ARBA" id="ARBA00023004"/>
    </source>
</evidence>
<reference evidence="17 18" key="1">
    <citation type="submission" date="2019-03" db="EMBL/GenBank/DDBJ databases">
        <authorList>
            <person name="Kox A.R. M."/>
        </authorList>
    </citation>
    <scope>NUCLEOTIDE SEQUENCE [LARGE SCALE GENOMIC DNA]</scope>
    <source>
        <strain evidence="17">MTUNDRAET4 annotated genome</strain>
    </source>
</reference>
<gene>
    <name evidence="17" type="primary">sdhD</name>
    <name evidence="17" type="ORF">MTUNDRAET4_1715</name>
</gene>
<dbReference type="EMBL" id="LR536450">
    <property type="protein sequence ID" value="VFU08608.1"/>
    <property type="molecule type" value="Genomic_DNA"/>
</dbReference>
<dbReference type="GO" id="GO:0016020">
    <property type="term" value="C:membrane"/>
    <property type="evidence" value="ECO:0007669"/>
    <property type="project" value="UniProtKB-SubCell"/>
</dbReference>
<protein>
    <recommendedName>
        <fullName evidence="6">Succinate dehydrogenase hydrophobic membrane anchor subunit</fullName>
    </recommendedName>
</protein>
<evidence type="ECO:0000256" key="5">
    <source>
        <dbReference type="ARBA" id="ARBA00011558"/>
    </source>
</evidence>
<name>A0A4U8YZJ1_METTU</name>
<dbReference type="InterPro" id="IPR000701">
    <property type="entry name" value="SuccDH_FuR_B_TM-su"/>
</dbReference>
<keyword evidence="13 16" id="KW-1133">Transmembrane helix</keyword>
<accession>A0A4U8YZJ1</accession>
<keyword evidence="12" id="KW-0249">Electron transport</keyword>
<evidence type="ECO:0000256" key="16">
    <source>
        <dbReference type="SAM" id="Phobius"/>
    </source>
</evidence>
<keyword evidence="9" id="KW-0349">Heme</keyword>
<comment type="cofactor">
    <cofactor evidence="1">
        <name>heme</name>
        <dbReference type="ChEBI" id="CHEBI:30413"/>
    </cofactor>
</comment>
<dbReference type="NCBIfam" id="TIGR02968">
    <property type="entry name" value="succ_dehyd_anc"/>
    <property type="match status" value="1"/>
</dbReference>
<evidence type="ECO:0000256" key="3">
    <source>
        <dbReference type="ARBA" id="ARBA00004141"/>
    </source>
</evidence>
<dbReference type="OrthoDB" id="9809280at2"/>
<evidence type="ECO:0000256" key="13">
    <source>
        <dbReference type="ARBA" id="ARBA00022989"/>
    </source>
</evidence>
<keyword evidence="7" id="KW-0813">Transport</keyword>
<dbReference type="Gene3D" id="1.20.1300.10">
    <property type="entry name" value="Fumarate reductase/succinate dehydrogenase, transmembrane subunit"/>
    <property type="match status" value="1"/>
</dbReference>